<evidence type="ECO:0000256" key="3">
    <source>
        <dbReference type="ARBA" id="ARBA00008281"/>
    </source>
</evidence>
<comment type="similarity">
    <text evidence="3 10">Belongs to the FliL family.</text>
</comment>
<keyword evidence="4 10" id="KW-1003">Cell membrane</keyword>
<evidence type="ECO:0000256" key="5">
    <source>
        <dbReference type="ARBA" id="ARBA00022500"/>
    </source>
</evidence>
<keyword evidence="11" id="KW-0969">Cilium</keyword>
<evidence type="ECO:0000256" key="1">
    <source>
        <dbReference type="ARBA" id="ARBA00002254"/>
    </source>
</evidence>
<evidence type="ECO:0000256" key="2">
    <source>
        <dbReference type="ARBA" id="ARBA00004162"/>
    </source>
</evidence>
<keyword evidence="12" id="KW-1185">Reference proteome</keyword>
<keyword evidence="9 10" id="KW-0472">Membrane</keyword>
<dbReference type="GO" id="GO:0005886">
    <property type="term" value="C:plasma membrane"/>
    <property type="evidence" value="ECO:0007669"/>
    <property type="project" value="UniProtKB-SubCell"/>
</dbReference>
<gene>
    <name evidence="11" type="ORF">SAMN02910417_00830</name>
</gene>
<dbReference type="OrthoDB" id="2056812at2"/>
<comment type="subcellular location">
    <subcellularLocation>
        <location evidence="2">Cell membrane</location>
        <topology evidence="2">Single-pass membrane protein</topology>
    </subcellularLocation>
</comment>
<evidence type="ECO:0000256" key="10">
    <source>
        <dbReference type="RuleBase" id="RU364125"/>
    </source>
</evidence>
<sequence length="172" mass="18581">MKKNLLTLIILVLCFANVALTAVLVITILPETQKANELITKVADAIDLDLEGGVAVDTSESVSMENITSYSVNDGESITINLADSGDGTQHFAVITVSIEMDSTHEDAKTYTDLSTYSTIIMDLINEVVSAHTLEEMQNNQTDIKKEILEALQTKFDSTVFTGVSFGSVTLS</sequence>
<keyword evidence="8" id="KW-1133">Transmembrane helix</keyword>
<evidence type="ECO:0000256" key="4">
    <source>
        <dbReference type="ARBA" id="ARBA00022475"/>
    </source>
</evidence>
<dbReference type="AlphaFoldDB" id="A0A1G6APV0"/>
<dbReference type="Proteomes" id="UP000199228">
    <property type="component" value="Unassembled WGS sequence"/>
</dbReference>
<keyword evidence="11" id="KW-0966">Cell projection</keyword>
<dbReference type="Pfam" id="PF03748">
    <property type="entry name" value="FliL"/>
    <property type="match status" value="1"/>
</dbReference>
<evidence type="ECO:0000256" key="7">
    <source>
        <dbReference type="ARBA" id="ARBA00022779"/>
    </source>
</evidence>
<keyword evidence="7 10" id="KW-0283">Flagellar rotation</keyword>
<name>A0A1G6APV0_EUBOX</name>
<dbReference type="RefSeq" id="WP_090172492.1">
    <property type="nucleotide sequence ID" value="NZ_FMXR01000006.1"/>
</dbReference>
<dbReference type="GO" id="GO:0006935">
    <property type="term" value="P:chemotaxis"/>
    <property type="evidence" value="ECO:0007669"/>
    <property type="project" value="UniProtKB-KW"/>
</dbReference>
<evidence type="ECO:0000256" key="6">
    <source>
        <dbReference type="ARBA" id="ARBA00022692"/>
    </source>
</evidence>
<proteinExistence type="inferred from homology"/>
<reference evidence="11 12" key="1">
    <citation type="submission" date="2016-10" db="EMBL/GenBank/DDBJ databases">
        <authorList>
            <person name="de Groot N.N."/>
        </authorList>
    </citation>
    <scope>NUCLEOTIDE SEQUENCE [LARGE SCALE GENOMIC DNA]</scope>
    <source>
        <strain evidence="11 12">DSM 3217</strain>
    </source>
</reference>
<accession>A0A1G6APV0</accession>
<dbReference type="GO" id="GO:0009425">
    <property type="term" value="C:bacterial-type flagellum basal body"/>
    <property type="evidence" value="ECO:0007669"/>
    <property type="project" value="InterPro"/>
</dbReference>
<keyword evidence="5 10" id="KW-0145">Chemotaxis</keyword>
<dbReference type="GO" id="GO:0071973">
    <property type="term" value="P:bacterial-type flagellum-dependent cell motility"/>
    <property type="evidence" value="ECO:0007669"/>
    <property type="project" value="InterPro"/>
</dbReference>
<dbReference type="EMBL" id="FMXR01000006">
    <property type="protein sequence ID" value="SDB10456.1"/>
    <property type="molecule type" value="Genomic_DNA"/>
</dbReference>
<keyword evidence="6" id="KW-0812">Transmembrane</keyword>
<comment type="function">
    <text evidence="1 10">Controls the rotational direction of flagella during chemotaxis.</text>
</comment>
<organism evidence="11 12">
    <name type="scientific">Eubacterium oxidoreducens</name>
    <dbReference type="NCBI Taxonomy" id="1732"/>
    <lineage>
        <taxon>Bacteria</taxon>
        <taxon>Bacillati</taxon>
        <taxon>Bacillota</taxon>
        <taxon>Clostridia</taxon>
        <taxon>Eubacteriales</taxon>
        <taxon>Eubacteriaceae</taxon>
        <taxon>Eubacterium</taxon>
    </lineage>
</organism>
<evidence type="ECO:0000256" key="8">
    <source>
        <dbReference type="ARBA" id="ARBA00022989"/>
    </source>
</evidence>
<keyword evidence="11" id="KW-0282">Flagellum</keyword>
<evidence type="ECO:0000313" key="12">
    <source>
        <dbReference type="Proteomes" id="UP000199228"/>
    </source>
</evidence>
<dbReference type="STRING" id="1732.SAMN02910417_00830"/>
<evidence type="ECO:0000256" key="9">
    <source>
        <dbReference type="ARBA" id="ARBA00023136"/>
    </source>
</evidence>
<dbReference type="InterPro" id="IPR005503">
    <property type="entry name" value="FliL"/>
</dbReference>
<protein>
    <recommendedName>
        <fullName evidence="10">Flagellar protein FliL</fullName>
    </recommendedName>
</protein>
<evidence type="ECO:0000313" key="11">
    <source>
        <dbReference type="EMBL" id="SDB10456.1"/>
    </source>
</evidence>